<proteinExistence type="predicted"/>
<dbReference type="InterPro" id="IPR027417">
    <property type="entry name" value="P-loop_NTPase"/>
</dbReference>
<dbReference type="eggNOG" id="ENOG502QQ57">
    <property type="taxonomic scope" value="Eukaryota"/>
</dbReference>
<dbReference type="Gene3D" id="3.40.50.300">
    <property type="entry name" value="P-loop containing nucleotide triphosphate hydrolases"/>
    <property type="match status" value="1"/>
</dbReference>
<protein>
    <recommendedName>
        <fullName evidence="3">G domain-containing protein</fullName>
    </recommendedName>
</protein>
<dbReference type="PANTHER" id="PTHR14241:SF1">
    <property type="entry name" value="INTERFERON-INDUCED PROTEIN 44-RELATED"/>
    <property type="match status" value="1"/>
</dbReference>
<dbReference type="OMA" id="RVEDCAH"/>
<dbReference type="HOGENOM" id="CLU_049888_1_0_1"/>
<dbReference type="AlphaFoldDB" id="W5LVX6"/>
<evidence type="ECO:0000313" key="2">
    <source>
        <dbReference type="Proteomes" id="UP000018468"/>
    </source>
</evidence>
<dbReference type="STRING" id="7918.ENSLOCP00000000283"/>
<dbReference type="Proteomes" id="UP000018468">
    <property type="component" value="Unassembled WGS sequence"/>
</dbReference>
<dbReference type="GO" id="GO:0006955">
    <property type="term" value="P:immune response"/>
    <property type="evidence" value="ECO:0000318"/>
    <property type="project" value="GO_Central"/>
</dbReference>
<evidence type="ECO:0008006" key="3">
    <source>
        <dbReference type="Google" id="ProtNLM"/>
    </source>
</evidence>
<evidence type="ECO:0000313" key="1">
    <source>
        <dbReference type="Ensembl" id="ENSLOCP00000000283.1"/>
    </source>
</evidence>
<dbReference type="SUPFAM" id="SSF52540">
    <property type="entry name" value="P-loop containing nucleoside triphosphate hydrolases"/>
    <property type="match status" value="1"/>
</dbReference>
<dbReference type="Ensembl" id="ENSLOCT00000000283.1">
    <property type="protein sequence ID" value="ENSLOCP00000000283.1"/>
    <property type="gene ID" value="ENSLOCG00000000258.1"/>
</dbReference>
<reference evidence="1" key="3">
    <citation type="submission" date="2025-09" db="UniProtKB">
        <authorList>
            <consortium name="Ensembl"/>
        </authorList>
    </citation>
    <scope>IDENTIFICATION</scope>
</reference>
<dbReference type="GeneTree" id="ENSGT00940000160560"/>
<accession>W5LVX6</accession>
<organism evidence="1 2">
    <name type="scientific">Lepisosteus oculatus</name>
    <name type="common">Spotted gar</name>
    <dbReference type="NCBI Taxonomy" id="7918"/>
    <lineage>
        <taxon>Eukaryota</taxon>
        <taxon>Metazoa</taxon>
        <taxon>Chordata</taxon>
        <taxon>Craniata</taxon>
        <taxon>Vertebrata</taxon>
        <taxon>Euteleostomi</taxon>
        <taxon>Actinopterygii</taxon>
        <taxon>Neopterygii</taxon>
        <taxon>Holostei</taxon>
        <taxon>Semionotiformes</taxon>
        <taxon>Lepisosteidae</taxon>
        <taxon>Lepisosteus</taxon>
    </lineage>
</organism>
<reference evidence="1" key="2">
    <citation type="submission" date="2025-08" db="UniProtKB">
        <authorList>
            <consortium name="Ensembl"/>
        </authorList>
    </citation>
    <scope>IDENTIFICATION</scope>
</reference>
<sequence>SYHSSMVSKYTVQTLNLCYCNSLRQSELDKPWREILWGKEEKERLMEEIRTLTPKYKEAKELRIMMTGQIKAGKSSYINTIDSVFQGNLTSRALAGEDEHSFTKKFKPFRVEDCAHGKGDRVLPFVIYDIMGINIIVKHPDDFISAVKGHIKDGYRFNTKEPVRPLSVESPVYNKNPTVNDEAHCLVYCVAADQLSIMQDNVLQVMKEIRSQVSDKDISQVVLLTKVDKACPLVGKDIRKVYRSKYIKEKIEMFSQILGIPINHILPVKNYSEKISLDDDIDVLALTALLQILRFTNGHLLNLKLKKYEK</sequence>
<dbReference type="InParanoid" id="W5LVX6"/>
<dbReference type="Bgee" id="ENSLOCG00000000258">
    <property type="expression patterns" value="Expressed in intestine and 7 other cell types or tissues"/>
</dbReference>
<dbReference type="PANTHER" id="PTHR14241">
    <property type="entry name" value="INTERFERON-INDUCED PROTEIN 44"/>
    <property type="match status" value="1"/>
</dbReference>
<dbReference type="FunFam" id="3.40.50.300:FF:003854">
    <property type="entry name" value="Uncharacterized protein"/>
    <property type="match status" value="1"/>
</dbReference>
<name>W5LVX6_LEPOC</name>
<keyword evidence="2" id="KW-1185">Reference proteome</keyword>
<reference evidence="2" key="1">
    <citation type="submission" date="2011-12" db="EMBL/GenBank/DDBJ databases">
        <title>The Draft Genome of Lepisosteus oculatus.</title>
        <authorList>
            <consortium name="The Broad Institute Genome Assembly &amp; Analysis Group"/>
            <consortium name="Computational R&amp;D Group"/>
            <consortium name="and Sequencing Platform"/>
            <person name="Di Palma F."/>
            <person name="Alfoldi J."/>
            <person name="Johnson J."/>
            <person name="Berlin A."/>
            <person name="Gnerre S."/>
            <person name="Jaffe D."/>
            <person name="MacCallum I."/>
            <person name="Young S."/>
            <person name="Walker B.J."/>
            <person name="Lander E.S."/>
            <person name="Lindblad-Toh K."/>
        </authorList>
    </citation>
    <scope>NUCLEOTIDE SEQUENCE [LARGE SCALE GENOMIC DNA]</scope>
</reference>